<dbReference type="EMBL" id="JBHSSW010000014">
    <property type="protein sequence ID" value="MFC6198829.1"/>
    <property type="molecule type" value="Genomic_DNA"/>
</dbReference>
<evidence type="ECO:0000313" key="2">
    <source>
        <dbReference type="EMBL" id="MFC6198829.1"/>
    </source>
</evidence>
<evidence type="ECO:0000313" key="3">
    <source>
        <dbReference type="Proteomes" id="UP001596303"/>
    </source>
</evidence>
<sequence length="156" mass="17312">MEKGQLYSRDPQLQNEQAEVRPVPSQLALEPDDVAKQDDIAARGAELAGQASRTENGYPGLSAARRYSDYSREPGTTSQTTDAARGQSGRRVDVHAQTALRFRAIENRAEAECQRAGYNLQNGSDAFLRCMSLRVQSYVYTSGDQALMDYFNSLLR</sequence>
<proteinExistence type="predicted"/>
<dbReference type="RefSeq" id="WP_377379391.1">
    <property type="nucleotide sequence ID" value="NZ_JBHSSW010000014.1"/>
</dbReference>
<protein>
    <submittedName>
        <fullName evidence="2">Uncharacterized protein</fullName>
    </submittedName>
</protein>
<name>A0ABW1SCA4_9PROT</name>
<reference evidence="3" key="1">
    <citation type="journal article" date="2019" name="Int. J. Syst. Evol. Microbiol.">
        <title>The Global Catalogue of Microorganisms (GCM) 10K type strain sequencing project: providing services to taxonomists for standard genome sequencing and annotation.</title>
        <authorList>
            <consortium name="The Broad Institute Genomics Platform"/>
            <consortium name="The Broad Institute Genome Sequencing Center for Infectious Disease"/>
            <person name="Wu L."/>
            <person name="Ma J."/>
        </authorList>
    </citation>
    <scope>NUCLEOTIDE SEQUENCE [LARGE SCALE GENOMIC DNA]</scope>
    <source>
        <strain evidence="3">CGMCC-1.15741</strain>
    </source>
</reference>
<dbReference type="Proteomes" id="UP001596303">
    <property type="component" value="Unassembled WGS sequence"/>
</dbReference>
<evidence type="ECO:0000256" key="1">
    <source>
        <dbReference type="SAM" id="MobiDB-lite"/>
    </source>
</evidence>
<comment type="caution">
    <text evidence="2">The sequence shown here is derived from an EMBL/GenBank/DDBJ whole genome shotgun (WGS) entry which is preliminary data.</text>
</comment>
<accession>A0ABW1SCA4</accession>
<organism evidence="2 3">
    <name type="scientific">Ponticaulis profundi</name>
    <dbReference type="NCBI Taxonomy" id="2665222"/>
    <lineage>
        <taxon>Bacteria</taxon>
        <taxon>Pseudomonadati</taxon>
        <taxon>Pseudomonadota</taxon>
        <taxon>Alphaproteobacteria</taxon>
        <taxon>Hyphomonadales</taxon>
        <taxon>Hyphomonadaceae</taxon>
        <taxon>Ponticaulis</taxon>
    </lineage>
</organism>
<gene>
    <name evidence="2" type="ORF">ACFQDM_12110</name>
</gene>
<keyword evidence="3" id="KW-1185">Reference proteome</keyword>
<feature type="region of interest" description="Disordered" evidence="1">
    <location>
        <begin position="1"/>
        <end position="92"/>
    </location>
</feature>